<reference evidence="2" key="1">
    <citation type="journal article" date="2023" name="Mol. Phylogenet. Evol.">
        <title>Genome-scale phylogeny and comparative genomics of the fungal order Sordariales.</title>
        <authorList>
            <person name="Hensen N."/>
            <person name="Bonometti L."/>
            <person name="Westerberg I."/>
            <person name="Brannstrom I.O."/>
            <person name="Guillou S."/>
            <person name="Cros-Aarteil S."/>
            <person name="Calhoun S."/>
            <person name="Haridas S."/>
            <person name="Kuo A."/>
            <person name="Mondo S."/>
            <person name="Pangilinan J."/>
            <person name="Riley R."/>
            <person name="LaButti K."/>
            <person name="Andreopoulos B."/>
            <person name="Lipzen A."/>
            <person name="Chen C."/>
            <person name="Yan M."/>
            <person name="Daum C."/>
            <person name="Ng V."/>
            <person name="Clum A."/>
            <person name="Steindorff A."/>
            <person name="Ohm R.A."/>
            <person name="Martin F."/>
            <person name="Silar P."/>
            <person name="Natvig D.O."/>
            <person name="Lalanne C."/>
            <person name="Gautier V."/>
            <person name="Ament-Velasquez S.L."/>
            <person name="Kruys A."/>
            <person name="Hutchinson M.I."/>
            <person name="Powell A.J."/>
            <person name="Barry K."/>
            <person name="Miller A.N."/>
            <person name="Grigoriev I.V."/>
            <person name="Debuchy R."/>
            <person name="Gladieux P."/>
            <person name="Hiltunen Thoren M."/>
            <person name="Johannesson H."/>
        </authorList>
    </citation>
    <scope>NUCLEOTIDE SEQUENCE</scope>
    <source>
        <strain evidence="2">CBS 168.71</strain>
    </source>
</reference>
<protein>
    <submittedName>
        <fullName evidence="2">Uncharacterized protein</fullName>
    </submittedName>
</protein>
<name>A0AAE0LV49_9PEZI</name>
<keyword evidence="1" id="KW-0812">Transmembrane</keyword>
<keyword evidence="1" id="KW-1133">Transmembrane helix</keyword>
<keyword evidence="1" id="KW-0472">Membrane</keyword>
<accession>A0AAE0LV49</accession>
<organism evidence="2 3">
    <name type="scientific">Chaetomium fimeti</name>
    <dbReference type="NCBI Taxonomy" id="1854472"/>
    <lineage>
        <taxon>Eukaryota</taxon>
        <taxon>Fungi</taxon>
        <taxon>Dikarya</taxon>
        <taxon>Ascomycota</taxon>
        <taxon>Pezizomycotina</taxon>
        <taxon>Sordariomycetes</taxon>
        <taxon>Sordariomycetidae</taxon>
        <taxon>Sordariales</taxon>
        <taxon>Chaetomiaceae</taxon>
        <taxon>Chaetomium</taxon>
    </lineage>
</organism>
<evidence type="ECO:0000313" key="2">
    <source>
        <dbReference type="EMBL" id="KAK3298668.1"/>
    </source>
</evidence>
<dbReference type="GeneID" id="87845738"/>
<reference evidence="2" key="2">
    <citation type="submission" date="2023-06" db="EMBL/GenBank/DDBJ databases">
        <authorList>
            <consortium name="Lawrence Berkeley National Laboratory"/>
            <person name="Haridas S."/>
            <person name="Hensen N."/>
            <person name="Bonometti L."/>
            <person name="Westerberg I."/>
            <person name="Brannstrom I.O."/>
            <person name="Guillou S."/>
            <person name="Cros-Aarteil S."/>
            <person name="Calhoun S."/>
            <person name="Kuo A."/>
            <person name="Mondo S."/>
            <person name="Pangilinan J."/>
            <person name="Riley R."/>
            <person name="Labutti K."/>
            <person name="Andreopoulos B."/>
            <person name="Lipzen A."/>
            <person name="Chen C."/>
            <person name="Yanf M."/>
            <person name="Daum C."/>
            <person name="Ng V."/>
            <person name="Clum A."/>
            <person name="Steindorff A."/>
            <person name="Ohm R."/>
            <person name="Martin F."/>
            <person name="Silar P."/>
            <person name="Natvig D."/>
            <person name="Lalanne C."/>
            <person name="Gautier V."/>
            <person name="Ament-Velasquez S.L."/>
            <person name="Kruys A."/>
            <person name="Hutchinson M.I."/>
            <person name="Powell A.J."/>
            <person name="Barry K."/>
            <person name="Miller A.N."/>
            <person name="Grigoriev I.V."/>
            <person name="Debuchy R."/>
            <person name="Gladieux P."/>
            <person name="Thoren M.H."/>
            <person name="Johannesson H."/>
        </authorList>
    </citation>
    <scope>NUCLEOTIDE SEQUENCE</scope>
    <source>
        <strain evidence="2">CBS 168.71</strain>
    </source>
</reference>
<comment type="caution">
    <text evidence="2">The sequence shown here is derived from an EMBL/GenBank/DDBJ whole genome shotgun (WGS) entry which is preliminary data.</text>
</comment>
<evidence type="ECO:0000256" key="1">
    <source>
        <dbReference type="SAM" id="Phobius"/>
    </source>
</evidence>
<dbReference type="RefSeq" id="XP_062662182.1">
    <property type="nucleotide sequence ID" value="XM_062808790.1"/>
</dbReference>
<dbReference type="EMBL" id="JAUEPN010000002">
    <property type="protein sequence ID" value="KAK3298668.1"/>
    <property type="molecule type" value="Genomic_DNA"/>
</dbReference>
<sequence>MWAGAFRDYGNDTLSVARPNSTSGRLRCHGMKRSIVRTISDEKWTGWKVMVRPEMAWRFRASQGGGVSTRLGSGSWSRVFRAAAAASHGKGAVSRLATDPCSAASVLCCRSTTGGERGSEFYVYPFSSPFSVSHMFCVHHGLYRTGYHGFLVLYCLVVVWFWVCIERNGAERQASEQNMAREDEKRGKRELSMTIPYPTPYRIPPLCRIQRKE</sequence>
<evidence type="ECO:0000313" key="3">
    <source>
        <dbReference type="Proteomes" id="UP001278766"/>
    </source>
</evidence>
<dbReference type="AlphaFoldDB" id="A0AAE0LV49"/>
<proteinExistence type="predicted"/>
<feature type="transmembrane region" description="Helical" evidence="1">
    <location>
        <begin position="146"/>
        <end position="165"/>
    </location>
</feature>
<keyword evidence="3" id="KW-1185">Reference proteome</keyword>
<gene>
    <name evidence="2" type="ORF">B0H64DRAFT_80220</name>
</gene>
<dbReference type="Proteomes" id="UP001278766">
    <property type="component" value="Unassembled WGS sequence"/>
</dbReference>